<feature type="transmembrane region" description="Helical" evidence="8">
    <location>
        <begin position="176"/>
        <end position="200"/>
    </location>
</feature>
<dbReference type="PANTHER" id="PTHR43829:SF9">
    <property type="entry name" value="AQUAPORIN-9"/>
    <property type="match status" value="1"/>
</dbReference>
<organism evidence="9 10">
    <name type="scientific">Vibrio celticus</name>
    <dbReference type="NCBI Taxonomy" id="446372"/>
    <lineage>
        <taxon>Bacteria</taxon>
        <taxon>Pseudomonadati</taxon>
        <taxon>Pseudomonadota</taxon>
        <taxon>Gammaproteobacteria</taxon>
        <taxon>Vibrionales</taxon>
        <taxon>Vibrionaceae</taxon>
        <taxon>Vibrio</taxon>
    </lineage>
</organism>
<dbReference type="InterPro" id="IPR000425">
    <property type="entry name" value="MIP"/>
</dbReference>
<dbReference type="PROSITE" id="PS51257">
    <property type="entry name" value="PROKAR_LIPOPROTEIN"/>
    <property type="match status" value="1"/>
</dbReference>
<comment type="subcellular location">
    <subcellularLocation>
        <location evidence="1">Membrane</location>
        <topology evidence="1">Multi-pass membrane protein</topology>
    </subcellularLocation>
</comment>
<keyword evidence="4 7" id="KW-0812">Transmembrane</keyword>
<dbReference type="PROSITE" id="PS00221">
    <property type="entry name" value="MIP"/>
    <property type="match status" value="1"/>
</dbReference>
<comment type="similarity">
    <text evidence="2 7">Belongs to the MIP/aquaporin (TC 1.A.8) family.</text>
</comment>
<dbReference type="InterPro" id="IPR022357">
    <property type="entry name" value="MIP_CS"/>
</dbReference>
<dbReference type="EMBL" id="FLQZ01000043">
    <property type="protein sequence ID" value="SBT13511.1"/>
    <property type="molecule type" value="Genomic_DNA"/>
</dbReference>
<evidence type="ECO:0000313" key="9">
    <source>
        <dbReference type="EMBL" id="SBT13511.1"/>
    </source>
</evidence>
<dbReference type="RefSeq" id="WP_065676517.1">
    <property type="nucleotide sequence ID" value="NZ_AP025463.1"/>
</dbReference>
<feature type="transmembrane region" description="Helical" evidence="8">
    <location>
        <begin position="143"/>
        <end position="164"/>
    </location>
</feature>
<dbReference type="AlphaFoldDB" id="A0A1C3JEE4"/>
<dbReference type="InterPro" id="IPR050363">
    <property type="entry name" value="MIP/Aquaporin"/>
</dbReference>
<feature type="transmembrane region" description="Helical" evidence="8">
    <location>
        <begin position="39"/>
        <end position="63"/>
    </location>
</feature>
<dbReference type="GO" id="GO:0015254">
    <property type="term" value="F:glycerol channel activity"/>
    <property type="evidence" value="ECO:0007669"/>
    <property type="project" value="TreeGrafter"/>
</dbReference>
<sequence>MDKKLAGQCISEFFGTGLFIFFGTSCLCANILAGANFGLWEIAIVWGLGIALAVYLTAGTSGAHLNPAVTIGLCLFANFEKRKVLPYALSQIAGAFFGATVTYVLYHNLFTDYELAQNMVRGSKESLALAGIFTTFPHPSITVFHAAIVEVVLTATLMSLILSLTDDGNGVPKGGLAPLLIGILVAVIGAAAAPLTGFAMNPARDFGPRLFTFFCGWGEISLTGARDIPYMIVPIVAPIIGACLGGAGYRFLIDKHVAKPEVVNKAQDVQ</sequence>
<name>A0A1C3JEE4_9VIBR</name>
<evidence type="ECO:0000313" key="10">
    <source>
        <dbReference type="Proteomes" id="UP000092819"/>
    </source>
</evidence>
<evidence type="ECO:0000256" key="8">
    <source>
        <dbReference type="SAM" id="Phobius"/>
    </source>
</evidence>
<dbReference type="Proteomes" id="UP000092819">
    <property type="component" value="Unassembled WGS sequence"/>
</dbReference>
<dbReference type="PRINTS" id="PR00783">
    <property type="entry name" value="MINTRINSICP"/>
</dbReference>
<dbReference type="SUPFAM" id="SSF81338">
    <property type="entry name" value="Aquaporin-like"/>
    <property type="match status" value="1"/>
</dbReference>
<feature type="transmembrane region" description="Helical" evidence="8">
    <location>
        <begin position="12"/>
        <end position="33"/>
    </location>
</feature>
<dbReference type="InterPro" id="IPR023271">
    <property type="entry name" value="Aquaporin-like"/>
</dbReference>
<keyword evidence="10" id="KW-1185">Reference proteome</keyword>
<feature type="transmembrane region" description="Helical" evidence="8">
    <location>
        <begin position="228"/>
        <end position="249"/>
    </location>
</feature>
<feature type="transmembrane region" description="Helical" evidence="8">
    <location>
        <begin position="84"/>
        <end position="106"/>
    </location>
</feature>
<keyword evidence="3 7" id="KW-0813">Transport</keyword>
<evidence type="ECO:0000256" key="7">
    <source>
        <dbReference type="RuleBase" id="RU000477"/>
    </source>
</evidence>
<evidence type="ECO:0000256" key="6">
    <source>
        <dbReference type="ARBA" id="ARBA00023136"/>
    </source>
</evidence>
<dbReference type="Pfam" id="PF00230">
    <property type="entry name" value="MIP"/>
    <property type="match status" value="1"/>
</dbReference>
<dbReference type="PANTHER" id="PTHR43829">
    <property type="entry name" value="AQUAPORIN OR AQUAGLYCEROPORIN RELATED"/>
    <property type="match status" value="1"/>
</dbReference>
<accession>A0A1C3JEE4</accession>
<dbReference type="CDD" id="cd00333">
    <property type="entry name" value="MIP"/>
    <property type="match status" value="1"/>
</dbReference>
<evidence type="ECO:0000256" key="5">
    <source>
        <dbReference type="ARBA" id="ARBA00022989"/>
    </source>
</evidence>
<dbReference type="GO" id="GO:0005886">
    <property type="term" value="C:plasma membrane"/>
    <property type="evidence" value="ECO:0007669"/>
    <property type="project" value="TreeGrafter"/>
</dbReference>
<evidence type="ECO:0000256" key="2">
    <source>
        <dbReference type="ARBA" id="ARBA00006175"/>
    </source>
</evidence>
<evidence type="ECO:0000256" key="1">
    <source>
        <dbReference type="ARBA" id="ARBA00004141"/>
    </source>
</evidence>
<reference evidence="10" key="1">
    <citation type="submission" date="2016-06" db="EMBL/GenBank/DDBJ databases">
        <authorList>
            <person name="Rodrigo-Torres L."/>
            <person name="Arahal D.R."/>
        </authorList>
    </citation>
    <scope>NUCLEOTIDE SEQUENCE [LARGE SCALE GENOMIC DNA]</scope>
    <source>
        <strain evidence="10">CECT 7224</strain>
    </source>
</reference>
<evidence type="ECO:0000256" key="4">
    <source>
        <dbReference type="ARBA" id="ARBA00022692"/>
    </source>
</evidence>
<keyword evidence="5 8" id="KW-1133">Transmembrane helix</keyword>
<evidence type="ECO:0000256" key="3">
    <source>
        <dbReference type="ARBA" id="ARBA00022448"/>
    </source>
</evidence>
<proteinExistence type="inferred from homology"/>
<keyword evidence="6 8" id="KW-0472">Membrane</keyword>
<dbReference type="NCBIfam" id="TIGR00861">
    <property type="entry name" value="MIP"/>
    <property type="match status" value="1"/>
</dbReference>
<protein>
    <submittedName>
        <fullName evidence="9">Propanediol diffusion facilitator</fullName>
    </submittedName>
</protein>
<gene>
    <name evidence="9" type="primary">pduF</name>
    <name evidence="9" type="ORF">VCE7224_02260</name>
</gene>
<dbReference type="Gene3D" id="1.20.1080.10">
    <property type="entry name" value="Glycerol uptake facilitator protein"/>
    <property type="match status" value="1"/>
</dbReference>